<dbReference type="InterPro" id="IPR036249">
    <property type="entry name" value="Thioredoxin-like_sf"/>
</dbReference>
<dbReference type="GO" id="GO:0045454">
    <property type="term" value="P:cell redox homeostasis"/>
    <property type="evidence" value="ECO:0007669"/>
    <property type="project" value="TreeGrafter"/>
</dbReference>
<proteinExistence type="predicted"/>
<gene>
    <name evidence="2" type="ORF">ADIMK_3265</name>
</gene>
<evidence type="ECO:0000313" key="3">
    <source>
        <dbReference type="Proteomes" id="UP000028252"/>
    </source>
</evidence>
<feature type="domain" description="Thioredoxin" evidence="1">
    <location>
        <begin position="1"/>
        <end position="68"/>
    </location>
</feature>
<dbReference type="Pfam" id="PF00085">
    <property type="entry name" value="Thioredoxin"/>
    <property type="match status" value="1"/>
</dbReference>
<dbReference type="PANTHER" id="PTHR45663:SF11">
    <property type="entry name" value="GEO12009P1"/>
    <property type="match status" value="1"/>
</dbReference>
<protein>
    <submittedName>
        <fullName evidence="2">Thioredoxin</fullName>
    </submittedName>
</protein>
<keyword evidence="3" id="KW-1185">Reference proteome</keyword>
<dbReference type="eggNOG" id="COG3118">
    <property type="taxonomic scope" value="Bacteria"/>
</dbReference>
<dbReference type="GO" id="GO:0005829">
    <property type="term" value="C:cytosol"/>
    <property type="evidence" value="ECO:0007669"/>
    <property type="project" value="TreeGrafter"/>
</dbReference>
<dbReference type="Gene3D" id="3.40.30.10">
    <property type="entry name" value="Glutaredoxin"/>
    <property type="match status" value="1"/>
</dbReference>
<dbReference type="Proteomes" id="UP000028252">
    <property type="component" value="Unassembled WGS sequence"/>
</dbReference>
<dbReference type="InterPro" id="IPR013766">
    <property type="entry name" value="Thioredoxin_domain"/>
</dbReference>
<comment type="caution">
    <text evidence="2">The sequence shown here is derived from an EMBL/GenBank/DDBJ whole genome shotgun (WGS) entry which is preliminary data.</text>
</comment>
<evidence type="ECO:0000259" key="1">
    <source>
        <dbReference type="Pfam" id="PF00085"/>
    </source>
</evidence>
<organism evidence="2 3">
    <name type="scientific">Marinobacterium lacunae</name>
    <dbReference type="NCBI Taxonomy" id="1232683"/>
    <lineage>
        <taxon>Bacteria</taxon>
        <taxon>Pseudomonadati</taxon>
        <taxon>Pseudomonadota</taxon>
        <taxon>Gammaproteobacteria</taxon>
        <taxon>Oceanospirillales</taxon>
        <taxon>Oceanospirillaceae</taxon>
        <taxon>Marinobacterium</taxon>
    </lineage>
</organism>
<reference evidence="2 3" key="1">
    <citation type="submission" date="2014-04" db="EMBL/GenBank/DDBJ databases">
        <title>Marinobacterium kochiensis sp. nov., isolated from sediment sample collected from Kochi backwaters in Kerala, India.</title>
        <authorList>
            <person name="Singh A."/>
            <person name="Pinnaka A.K."/>
        </authorList>
    </citation>
    <scope>NUCLEOTIDE SEQUENCE [LARGE SCALE GENOMIC DNA]</scope>
    <source>
        <strain evidence="2 3">AK27</strain>
    </source>
</reference>
<dbReference type="EMBL" id="JMQN01000047">
    <property type="protein sequence ID" value="KEA62793.1"/>
    <property type="molecule type" value="Genomic_DNA"/>
</dbReference>
<name>A0A081FW88_9GAMM</name>
<dbReference type="SUPFAM" id="SSF52833">
    <property type="entry name" value="Thioredoxin-like"/>
    <property type="match status" value="1"/>
</dbReference>
<dbReference type="AlphaFoldDB" id="A0A081FW88"/>
<dbReference type="GO" id="GO:0015035">
    <property type="term" value="F:protein-disulfide reductase activity"/>
    <property type="evidence" value="ECO:0007669"/>
    <property type="project" value="TreeGrafter"/>
</dbReference>
<accession>A0A081FW88</accession>
<dbReference type="PANTHER" id="PTHR45663">
    <property type="entry name" value="GEO12009P1"/>
    <property type="match status" value="1"/>
</dbReference>
<dbReference type="PATRIC" id="fig|1232683.4.peg.3215"/>
<evidence type="ECO:0000313" key="2">
    <source>
        <dbReference type="EMBL" id="KEA62793.1"/>
    </source>
</evidence>
<dbReference type="STRING" id="1232683.ADIMK_3265"/>
<sequence length="71" mass="7980">MMAPVFERAAQELEPACRFVKIDTEAAPDLAQRYQIRSIPSLLIFSGGREIARQAGAMDYSSLVRWVKSHV</sequence>
<dbReference type="CDD" id="cd02947">
    <property type="entry name" value="TRX_family"/>
    <property type="match status" value="1"/>
</dbReference>